<dbReference type="EMBL" id="BSYO01000011">
    <property type="protein sequence ID" value="GMH12170.1"/>
    <property type="molecule type" value="Genomic_DNA"/>
</dbReference>
<feature type="compositionally biased region" description="Low complexity" evidence="1">
    <location>
        <begin position="28"/>
        <end position="37"/>
    </location>
</feature>
<dbReference type="PANTHER" id="PTHR31115">
    <property type="entry name" value="OS05G0107300 PROTEIN"/>
    <property type="match status" value="1"/>
</dbReference>
<name>A0AAD3SIG2_NEPGR</name>
<feature type="region of interest" description="Disordered" evidence="1">
    <location>
        <begin position="388"/>
        <end position="408"/>
    </location>
</feature>
<feature type="compositionally biased region" description="Basic and acidic residues" evidence="1">
    <location>
        <begin position="80"/>
        <end position="90"/>
    </location>
</feature>
<feature type="compositionally biased region" description="Basic and acidic residues" evidence="1">
    <location>
        <begin position="346"/>
        <end position="356"/>
    </location>
</feature>
<feature type="region of interest" description="Disordered" evidence="1">
    <location>
        <begin position="339"/>
        <end position="359"/>
    </location>
</feature>
<dbReference type="PANTHER" id="PTHR31115:SF4">
    <property type="entry name" value="SPECTRIN BETA CHAIN, BRAIN"/>
    <property type="match status" value="1"/>
</dbReference>
<feature type="region of interest" description="Disordered" evidence="1">
    <location>
        <begin position="219"/>
        <end position="247"/>
    </location>
</feature>
<evidence type="ECO:0000256" key="1">
    <source>
        <dbReference type="SAM" id="MobiDB-lite"/>
    </source>
</evidence>
<keyword evidence="3" id="KW-1185">Reference proteome</keyword>
<sequence length="720" mass="80251">MLRESPSKLLKFRVPMNSKKRERVEFMSSSKSDGSNSRKTGKRARQNGSNRPTQSIKDRHSGPSSAAELKVETKSGAISRDQRSNDEDRGILQTVSRSSAQPERKICRQYAICEGSNEKLRRKRSVRRVIKRAINNDFKPTQEHSEQSSGSNSTFITDLLSLRWIGRRPQRTSRSRRANVVSPIFNQVEVQKLSSTFSANSFHHLGEKLETLPEAMPLQNLRPGCRKNRSNPRRPPSKKLSDRKAFPHAEKIPTSVSANNAAIVYDDHEELVAAASAAQKSKCITLFPASPHYPSYDYLMWAYRSYVFHPHWPKLELTSRKGLSLAFIQMKHRENFVKNSNNSSSEKLRAAKKPEDDVTTGLDVGTKSINSYPLLQIVLSALIPDDESKGMSHGSEEASTSPQCATDEDCHGDDGWYELMCVDDKLAMELKSIGLYRDTMPDLAEKDELIDQEIMKLKELLHQQIVKKKTRLKKIEQAIAVDKERNKKDMEQAAMDRLVEMAHKRQMVGKRSDGSKKLHKVTKKAAAGFVNRTVARCKKFELTGKSCFRKPALQKAIFSATKEKNDETSAHCAGSGAENNACLEAPSHLPKARGSYAENHGRRSMESVKAARKPEPAVPKRRKRKLVLIDDDDDSDGEATACNETALVSSGVNSSLEAAEAGGAVHLLLPQSGIAPIEEMGVVNGQEDLSSWFEVDELGDCDAIGLAIPMDDLSQLDMLL</sequence>
<comment type="caution">
    <text evidence="2">The sequence shown here is derived from an EMBL/GenBank/DDBJ whole genome shotgun (WGS) entry which is preliminary data.</text>
</comment>
<organism evidence="2 3">
    <name type="scientific">Nepenthes gracilis</name>
    <name type="common">Slender pitcher plant</name>
    <dbReference type="NCBI Taxonomy" id="150966"/>
    <lineage>
        <taxon>Eukaryota</taxon>
        <taxon>Viridiplantae</taxon>
        <taxon>Streptophyta</taxon>
        <taxon>Embryophyta</taxon>
        <taxon>Tracheophyta</taxon>
        <taxon>Spermatophyta</taxon>
        <taxon>Magnoliopsida</taxon>
        <taxon>eudicotyledons</taxon>
        <taxon>Gunneridae</taxon>
        <taxon>Pentapetalae</taxon>
        <taxon>Caryophyllales</taxon>
        <taxon>Nepenthaceae</taxon>
        <taxon>Nepenthes</taxon>
    </lineage>
</organism>
<gene>
    <name evidence="2" type="ORF">Nepgr_014011</name>
</gene>
<evidence type="ECO:0000313" key="2">
    <source>
        <dbReference type="EMBL" id="GMH12170.1"/>
    </source>
</evidence>
<feature type="compositionally biased region" description="Basic residues" evidence="1">
    <location>
        <begin position="224"/>
        <end position="237"/>
    </location>
</feature>
<dbReference type="AlphaFoldDB" id="A0AAD3SIG2"/>
<dbReference type="Proteomes" id="UP001279734">
    <property type="component" value="Unassembled WGS sequence"/>
</dbReference>
<protein>
    <submittedName>
        <fullName evidence="2">Uncharacterized protein</fullName>
    </submittedName>
</protein>
<feature type="region of interest" description="Disordered" evidence="1">
    <location>
        <begin position="1"/>
        <end position="100"/>
    </location>
</feature>
<reference evidence="2" key="1">
    <citation type="submission" date="2023-05" db="EMBL/GenBank/DDBJ databases">
        <title>Nepenthes gracilis genome sequencing.</title>
        <authorList>
            <person name="Fukushima K."/>
        </authorList>
    </citation>
    <scope>NUCLEOTIDE SEQUENCE</scope>
    <source>
        <strain evidence="2">SING2019-196</strain>
    </source>
</reference>
<accession>A0AAD3SIG2</accession>
<feature type="region of interest" description="Disordered" evidence="1">
    <location>
        <begin position="593"/>
        <end position="622"/>
    </location>
</feature>
<feature type="compositionally biased region" description="Polar residues" evidence="1">
    <location>
        <begin position="46"/>
        <end position="55"/>
    </location>
</feature>
<evidence type="ECO:0000313" key="3">
    <source>
        <dbReference type="Proteomes" id="UP001279734"/>
    </source>
</evidence>
<proteinExistence type="predicted"/>